<feature type="compositionally biased region" description="Basic and acidic residues" evidence="1">
    <location>
        <begin position="159"/>
        <end position="168"/>
    </location>
</feature>
<evidence type="ECO:0000313" key="2">
    <source>
        <dbReference type="EMBL" id="RUS74139.1"/>
    </source>
</evidence>
<accession>A0A433SXT2</accession>
<sequence length="527" mass="60081">MLSTKSQTEKTELGFLAISESHAHQASQFLFQESTFLLEANTWEYRLKPEAIKTLSEFETMIKSVSWMSARLCTCYGKKKNKGKNNKVQAPSSIHLTLSALTKDMVLDFIHNLQLMHGSGVIDQVVQQGGIAESQRPQSKQPVVDVNYGENSLKKAESLKSLENEARRSSSGVSSERKYQMNFQTKKLIDLKVSETKKTENAMETSEDEQKEDQMDSQPEKAMDSKVSEIKKGRNATEMSEDVKENQDPKGATNNKPKEKRNENLMEWDEVTTQTTHTVGSQGFQWLFLSETKHGEPAFTPCSVATNIELEKVYSTGTFGLQKISEGYVDLDKMIAKGKDKEKPLLRVETFDSISLDAVKCPEHWCKEDYRTCTVEGLSYEFLYGKLQNDLKPLTCDIIEIEALENPMLFKKFRCKQRQTPGVKQKELWHRVSAENMSFACQYGFHYNFMAIPPENVPEQRSVCCFFEDAQHCLSLKDVQENLIICLVRAVVLIQKEAPCHTISSDAEAYPMYFITLRVKRDVKLSH</sequence>
<dbReference type="Proteomes" id="UP000271974">
    <property type="component" value="Unassembled WGS sequence"/>
</dbReference>
<comment type="caution">
    <text evidence="2">The sequence shown here is derived from an EMBL/GenBank/DDBJ whole genome shotgun (WGS) entry which is preliminary data.</text>
</comment>
<dbReference type="OrthoDB" id="6161742at2759"/>
<keyword evidence="3" id="KW-1185">Reference proteome</keyword>
<name>A0A433SXT2_ELYCH</name>
<evidence type="ECO:0000313" key="3">
    <source>
        <dbReference type="Proteomes" id="UP000271974"/>
    </source>
</evidence>
<feature type="region of interest" description="Disordered" evidence="1">
    <location>
        <begin position="159"/>
        <end position="178"/>
    </location>
</feature>
<evidence type="ECO:0000256" key="1">
    <source>
        <dbReference type="SAM" id="MobiDB-lite"/>
    </source>
</evidence>
<proteinExistence type="predicted"/>
<dbReference type="Gene3D" id="3.90.228.10">
    <property type="match status" value="1"/>
</dbReference>
<reference evidence="2 3" key="1">
    <citation type="submission" date="2019-01" db="EMBL/GenBank/DDBJ databases">
        <title>A draft genome assembly of the solar-powered sea slug Elysia chlorotica.</title>
        <authorList>
            <person name="Cai H."/>
            <person name="Li Q."/>
            <person name="Fang X."/>
            <person name="Li J."/>
            <person name="Curtis N.E."/>
            <person name="Altenburger A."/>
            <person name="Shibata T."/>
            <person name="Feng M."/>
            <person name="Maeda T."/>
            <person name="Schwartz J.A."/>
            <person name="Shigenobu S."/>
            <person name="Lundholm N."/>
            <person name="Nishiyama T."/>
            <person name="Yang H."/>
            <person name="Hasebe M."/>
            <person name="Li S."/>
            <person name="Pierce S.K."/>
            <person name="Wang J."/>
        </authorList>
    </citation>
    <scope>NUCLEOTIDE SEQUENCE [LARGE SCALE GENOMIC DNA]</scope>
    <source>
        <strain evidence="2">EC2010</strain>
        <tissue evidence="2">Whole organism of an adult</tissue>
    </source>
</reference>
<protein>
    <submittedName>
        <fullName evidence="2">Uncharacterized protein</fullName>
    </submittedName>
</protein>
<dbReference type="EMBL" id="RQTK01000862">
    <property type="protein sequence ID" value="RUS74139.1"/>
    <property type="molecule type" value="Genomic_DNA"/>
</dbReference>
<dbReference type="AlphaFoldDB" id="A0A433SXT2"/>
<gene>
    <name evidence="2" type="ORF">EGW08_018094</name>
</gene>
<feature type="compositionally biased region" description="Basic and acidic residues" evidence="1">
    <location>
        <begin position="212"/>
        <end position="232"/>
    </location>
</feature>
<organism evidence="2 3">
    <name type="scientific">Elysia chlorotica</name>
    <name type="common">Eastern emerald elysia</name>
    <name type="synonym">Sea slug</name>
    <dbReference type="NCBI Taxonomy" id="188477"/>
    <lineage>
        <taxon>Eukaryota</taxon>
        <taxon>Metazoa</taxon>
        <taxon>Spiralia</taxon>
        <taxon>Lophotrochozoa</taxon>
        <taxon>Mollusca</taxon>
        <taxon>Gastropoda</taxon>
        <taxon>Heterobranchia</taxon>
        <taxon>Euthyneura</taxon>
        <taxon>Panpulmonata</taxon>
        <taxon>Sacoglossa</taxon>
        <taxon>Placobranchoidea</taxon>
        <taxon>Plakobranchidae</taxon>
        <taxon>Elysia</taxon>
    </lineage>
</organism>
<feature type="region of interest" description="Disordered" evidence="1">
    <location>
        <begin position="194"/>
        <end position="263"/>
    </location>
</feature>